<dbReference type="Pfam" id="PF14340">
    <property type="entry name" value="DUF4395"/>
    <property type="match status" value="1"/>
</dbReference>
<dbReference type="Proteomes" id="UP000257451">
    <property type="component" value="Unassembled WGS sequence"/>
</dbReference>
<evidence type="ECO:0000313" key="1">
    <source>
        <dbReference type="EMBL" id="RFZ41251.1"/>
    </source>
</evidence>
<dbReference type="AlphaFoldDB" id="A0A2Z5YJT7"/>
<organism evidence="1 2">
    <name type="scientific">Mycobacterium marinum</name>
    <dbReference type="NCBI Taxonomy" id="1781"/>
    <lineage>
        <taxon>Bacteria</taxon>
        <taxon>Bacillati</taxon>
        <taxon>Actinomycetota</taxon>
        <taxon>Actinomycetes</taxon>
        <taxon>Mycobacteriales</taxon>
        <taxon>Mycobacteriaceae</taxon>
        <taxon>Mycobacterium</taxon>
        <taxon>Mycobacterium ulcerans group</taxon>
    </lineage>
</organism>
<comment type="caution">
    <text evidence="1">The sequence shown here is derived from an EMBL/GenBank/DDBJ whole genome shotgun (WGS) entry which is preliminary data.</text>
</comment>
<dbReference type="RefSeq" id="WP_252872005.1">
    <property type="nucleotide sequence ID" value="NZ_CAXLAB010000002.1"/>
</dbReference>
<dbReference type="InterPro" id="IPR025508">
    <property type="entry name" value="DUF4395"/>
</dbReference>
<protein>
    <submittedName>
        <fullName evidence="1">Uncharacterized protein</fullName>
    </submittedName>
</protein>
<gene>
    <name evidence="1" type="ORF">DAVIS_02518</name>
</gene>
<dbReference type="EMBL" id="PEDF01000080">
    <property type="protein sequence ID" value="RFZ41251.1"/>
    <property type="molecule type" value="Genomic_DNA"/>
</dbReference>
<name>A0A2Z5YJT7_MYCMR</name>
<sequence>MVSRRVPLEHAFLNTPWWAMGQMTHGHAEPRINEVATRARAGLLNIISAITIALLLLRPETDPVIIVGPFVLFDMLAAAATGLTPLSPTGILGTALTMGTRPVWKPTRPKRFAWLLGAALAATCLAMRLLGASPVAMAVVVAICFVLTWSEATLGFCVGCYMHKLIWGCEDCEVPYVRGIATRPEINQESPAINLESRA</sequence>
<proteinExistence type="predicted"/>
<reference evidence="1 2" key="1">
    <citation type="journal article" date="2018" name="Sci. Rep.">
        <title>Extensive genomic diversity among Mycobacterium marinum strains revealed by whole genome sequencing.</title>
        <authorList>
            <person name="Das S."/>
            <person name="Pettersson B.M."/>
            <person name="Behra P.R."/>
            <person name="Mallick A."/>
            <person name="Cheramie M."/>
            <person name="Ramesh M."/>
            <person name="Shirreff L."/>
            <person name="DuCote T."/>
            <person name="Dasgupta S."/>
            <person name="Ennis D.G."/>
            <person name="Kirsebom L.A."/>
        </authorList>
    </citation>
    <scope>NUCLEOTIDE SEQUENCE [LARGE SCALE GENOMIC DNA]</scope>
    <source>
        <strain evidence="1 2">Davis1</strain>
    </source>
</reference>
<evidence type="ECO:0000313" key="2">
    <source>
        <dbReference type="Proteomes" id="UP000257451"/>
    </source>
</evidence>
<accession>A0A2Z5YJT7</accession>